<sequence length="474" mass="53541">MKKVGVILLIFSLIVSIFPKTAFAAENTNFDQELVQYLNEVSGERGFEVTKEDIEAILSTYDEKLEDFDSVADLKSSLGEVIKSDFSNLAGIYEDNDLDQEKLQQLLKDNGETLDDYIYLNDLVFAVYFYQEDGEFVRDPDFDRKFTEYLTKISSERGFEVTKEAVVAALAGYDMSLDNFETVEEVSDFLGEVIKADLSNLDYIYETYDLDKEALLQLLKDNGKDINDFIFLDDIEEIVWSSNGGEFPDLDDVLGEITSIMGKIGLTEGELQNLMNYFLSMEDYFSNPALEEQLDAIGNRLLPFYDLADAKQLTNEQISELASIYEDLLSFFKLNADLTLKTNGKETSISFEKLFQMLNNKELKDFNLIVELRGSDSQLLADFNISSDIFGEVVDVVEDSTEGVINAVDKPAVTKPVKSKPEVRTVKGGKLPKTASDYLPNALIGLFFVITGVVLYRKPRNEKNEIIKESTQVE</sequence>
<feature type="signal peptide" evidence="2">
    <location>
        <begin position="1"/>
        <end position="24"/>
    </location>
</feature>
<keyword evidence="1" id="KW-0812">Transmembrane</keyword>
<evidence type="ECO:0000256" key="1">
    <source>
        <dbReference type="SAM" id="Phobius"/>
    </source>
</evidence>
<keyword evidence="1" id="KW-0472">Membrane</keyword>
<protein>
    <submittedName>
        <fullName evidence="3">Processed acidic surface protein</fullName>
    </submittedName>
</protein>
<dbReference type="RefSeq" id="WP_161839949.1">
    <property type="nucleotide sequence ID" value="NZ_CP048000.1"/>
</dbReference>
<dbReference type="AlphaFoldDB" id="A0A6P1TUG3"/>
<feature type="chain" id="PRO_5026851447" evidence="2">
    <location>
        <begin position="25"/>
        <end position="474"/>
    </location>
</feature>
<evidence type="ECO:0000256" key="2">
    <source>
        <dbReference type="SAM" id="SignalP"/>
    </source>
</evidence>
<organism evidence="3 4">
    <name type="scientific">Anaerocolumna sedimenticola</name>
    <dbReference type="NCBI Taxonomy" id="2696063"/>
    <lineage>
        <taxon>Bacteria</taxon>
        <taxon>Bacillati</taxon>
        <taxon>Bacillota</taxon>
        <taxon>Clostridia</taxon>
        <taxon>Lachnospirales</taxon>
        <taxon>Lachnospiraceae</taxon>
        <taxon>Anaerocolumna</taxon>
    </lineage>
</organism>
<dbReference type="Proteomes" id="UP000464314">
    <property type="component" value="Chromosome"/>
</dbReference>
<proteinExistence type="predicted"/>
<keyword evidence="4" id="KW-1185">Reference proteome</keyword>
<accession>A0A6P1TUG3</accession>
<evidence type="ECO:0000313" key="3">
    <source>
        <dbReference type="EMBL" id="QHQ63128.1"/>
    </source>
</evidence>
<keyword evidence="1" id="KW-1133">Transmembrane helix</keyword>
<evidence type="ECO:0000313" key="4">
    <source>
        <dbReference type="Proteomes" id="UP000464314"/>
    </source>
</evidence>
<reference evidence="3 4" key="1">
    <citation type="submission" date="2020-01" db="EMBL/GenBank/DDBJ databases">
        <title>Genome analysis of Anaerocolumna sp. CBA3638.</title>
        <authorList>
            <person name="Kim J."/>
            <person name="Roh S.W."/>
        </authorList>
    </citation>
    <scope>NUCLEOTIDE SEQUENCE [LARGE SCALE GENOMIC DNA]</scope>
    <source>
        <strain evidence="3 4">CBA3638</strain>
    </source>
</reference>
<name>A0A6P1TUG3_9FIRM</name>
<gene>
    <name evidence="3" type="ORF">Ana3638_22065</name>
</gene>
<keyword evidence="2" id="KW-0732">Signal</keyword>
<dbReference type="NCBIfam" id="TIGR04383">
    <property type="entry name" value="acidic_w_LPXTA"/>
    <property type="match status" value="2"/>
</dbReference>
<feature type="transmembrane region" description="Helical" evidence="1">
    <location>
        <begin position="438"/>
        <end position="456"/>
    </location>
</feature>
<dbReference type="InterPro" id="IPR030832">
    <property type="entry name" value="Acidic_LPXTA"/>
</dbReference>
<dbReference type="KEGG" id="anr:Ana3638_22065"/>
<dbReference type="EMBL" id="CP048000">
    <property type="protein sequence ID" value="QHQ63128.1"/>
    <property type="molecule type" value="Genomic_DNA"/>
</dbReference>